<evidence type="ECO:0000313" key="2">
    <source>
        <dbReference type="Proteomes" id="UP000807342"/>
    </source>
</evidence>
<accession>A0A9P6BZU7</accession>
<dbReference type="AlphaFoldDB" id="A0A9P6BZU7"/>
<reference evidence="1" key="1">
    <citation type="submission" date="2020-11" db="EMBL/GenBank/DDBJ databases">
        <authorList>
            <consortium name="DOE Joint Genome Institute"/>
            <person name="Ahrendt S."/>
            <person name="Riley R."/>
            <person name="Andreopoulos W."/>
            <person name="Labutti K."/>
            <person name="Pangilinan J."/>
            <person name="Ruiz-Duenas F.J."/>
            <person name="Barrasa J.M."/>
            <person name="Sanchez-Garcia M."/>
            <person name="Camarero S."/>
            <person name="Miyauchi S."/>
            <person name="Serrano A."/>
            <person name="Linde D."/>
            <person name="Babiker R."/>
            <person name="Drula E."/>
            <person name="Ayuso-Fernandez I."/>
            <person name="Pacheco R."/>
            <person name="Padilla G."/>
            <person name="Ferreira P."/>
            <person name="Barriuso J."/>
            <person name="Kellner H."/>
            <person name="Castanera R."/>
            <person name="Alfaro M."/>
            <person name="Ramirez L."/>
            <person name="Pisabarro A.G."/>
            <person name="Kuo A."/>
            <person name="Tritt A."/>
            <person name="Lipzen A."/>
            <person name="He G."/>
            <person name="Yan M."/>
            <person name="Ng V."/>
            <person name="Cullen D."/>
            <person name="Martin F."/>
            <person name="Rosso M.-N."/>
            <person name="Henrissat B."/>
            <person name="Hibbett D."/>
            <person name="Martinez A.T."/>
            <person name="Grigoriev I.V."/>
        </authorList>
    </citation>
    <scope>NUCLEOTIDE SEQUENCE</scope>
    <source>
        <strain evidence="1">MF-IS2</strain>
    </source>
</reference>
<sequence>MVHLVLPLEIVDEIIRLSPRSVQLSFCRTSHLFRSLATRSLYANVSLDSSSSLIRLCTTLSSNLTAAICVKHLSIHYTQTEPPNTVYLAAFYRIFKNALLNLLHLQDFRLLVSDLHIYHTIFSRATTPLWFPSLRHFETYLPLTSPLLNFIERHPKLAYLEVSHYECFNSDGSHTLYHDRRWAPRKPALLNLHHFVGNSAYMSTLAPDYPLSLRTAYLIWDAVKECQGPIKALAHTSSHSLNVLTCRRRGWNVDLVGCIASYLSDIYALRIINVVVVDAPLSQDFQDSIAHHLSRFRRLQHLKMTRQTQWCPTEVCCDLDQELSIVTEWGMACPSLQTIVLPHSEPGIEWRRIGANLWVPIDVSSHETARSWLRDSVRGRKSSRLLKNSKQHEDRLLHSFSTNP</sequence>
<proteinExistence type="predicted"/>
<gene>
    <name evidence="1" type="ORF">P691DRAFT_778592</name>
</gene>
<comment type="caution">
    <text evidence="1">The sequence shown here is derived from an EMBL/GenBank/DDBJ whole genome shotgun (WGS) entry which is preliminary data.</text>
</comment>
<dbReference type="EMBL" id="MU151422">
    <property type="protein sequence ID" value="KAF9443920.1"/>
    <property type="molecule type" value="Genomic_DNA"/>
</dbReference>
<dbReference type="Proteomes" id="UP000807342">
    <property type="component" value="Unassembled WGS sequence"/>
</dbReference>
<evidence type="ECO:0000313" key="1">
    <source>
        <dbReference type="EMBL" id="KAF9443920.1"/>
    </source>
</evidence>
<name>A0A9P6BZU7_9AGAR</name>
<keyword evidence="2" id="KW-1185">Reference proteome</keyword>
<dbReference type="OrthoDB" id="3190489at2759"/>
<organism evidence="1 2">
    <name type="scientific">Macrolepiota fuliginosa MF-IS2</name>
    <dbReference type="NCBI Taxonomy" id="1400762"/>
    <lineage>
        <taxon>Eukaryota</taxon>
        <taxon>Fungi</taxon>
        <taxon>Dikarya</taxon>
        <taxon>Basidiomycota</taxon>
        <taxon>Agaricomycotina</taxon>
        <taxon>Agaricomycetes</taxon>
        <taxon>Agaricomycetidae</taxon>
        <taxon>Agaricales</taxon>
        <taxon>Agaricineae</taxon>
        <taxon>Agaricaceae</taxon>
        <taxon>Macrolepiota</taxon>
    </lineage>
</organism>
<protein>
    <recommendedName>
        <fullName evidence="3">F-box domain-containing protein</fullName>
    </recommendedName>
</protein>
<evidence type="ECO:0008006" key="3">
    <source>
        <dbReference type="Google" id="ProtNLM"/>
    </source>
</evidence>